<keyword evidence="4" id="KW-1185">Reference proteome</keyword>
<dbReference type="FunFam" id="3.40.50.720:FF:000173">
    <property type="entry name" value="3-oxoacyl-[acyl-carrier protein] reductase"/>
    <property type="match status" value="1"/>
</dbReference>
<dbReference type="PRINTS" id="PR00080">
    <property type="entry name" value="SDRFAMILY"/>
</dbReference>
<dbReference type="AlphaFoldDB" id="A0A4Z0GT72"/>
<dbReference type="InterPro" id="IPR050259">
    <property type="entry name" value="SDR"/>
</dbReference>
<dbReference type="InterPro" id="IPR002347">
    <property type="entry name" value="SDR_fam"/>
</dbReference>
<evidence type="ECO:0000256" key="2">
    <source>
        <dbReference type="ARBA" id="ARBA00023002"/>
    </source>
</evidence>
<organism evidence="3 4">
    <name type="scientific">Sporolactobacillus shoreae</name>
    <dbReference type="NCBI Taxonomy" id="1465501"/>
    <lineage>
        <taxon>Bacteria</taxon>
        <taxon>Bacillati</taxon>
        <taxon>Bacillota</taxon>
        <taxon>Bacilli</taxon>
        <taxon>Bacillales</taxon>
        <taxon>Sporolactobacillaceae</taxon>
        <taxon>Sporolactobacillus</taxon>
    </lineage>
</organism>
<dbReference type="PRINTS" id="PR00081">
    <property type="entry name" value="GDHRDH"/>
</dbReference>
<comment type="similarity">
    <text evidence="1">Belongs to the short-chain dehydrogenases/reductases (SDR) family.</text>
</comment>
<evidence type="ECO:0000256" key="1">
    <source>
        <dbReference type="ARBA" id="ARBA00006484"/>
    </source>
</evidence>
<proteinExistence type="inferred from homology"/>
<reference evidence="3 4" key="1">
    <citation type="journal article" date="2015" name="Int. J. Syst. Evol. Microbiol.">
        <title>Sporolactobacillus shoreae sp. nov. and Sporolactobacillus spathodeae sp. nov., two spore-forming lactic acid bacteria isolated from tree barks in Thailand.</title>
        <authorList>
            <person name="Thamacharoensuk T."/>
            <person name="Kitahara M."/>
            <person name="Ohkuma M."/>
            <person name="Thongchul N."/>
            <person name="Tanasupawat S."/>
        </authorList>
    </citation>
    <scope>NUCLEOTIDE SEQUENCE [LARGE SCALE GENOMIC DNA]</scope>
    <source>
        <strain evidence="3 4">BK92</strain>
    </source>
</reference>
<dbReference type="InterPro" id="IPR036291">
    <property type="entry name" value="NAD(P)-bd_dom_sf"/>
</dbReference>
<dbReference type="PROSITE" id="PS00061">
    <property type="entry name" value="ADH_SHORT"/>
    <property type="match status" value="1"/>
</dbReference>
<dbReference type="Pfam" id="PF13561">
    <property type="entry name" value="adh_short_C2"/>
    <property type="match status" value="1"/>
</dbReference>
<dbReference type="OrthoDB" id="9803333at2"/>
<dbReference type="Gene3D" id="3.40.50.720">
    <property type="entry name" value="NAD(P)-binding Rossmann-like Domain"/>
    <property type="match status" value="1"/>
</dbReference>
<dbReference type="PANTHER" id="PTHR42879">
    <property type="entry name" value="3-OXOACYL-(ACYL-CARRIER-PROTEIN) REDUCTASE"/>
    <property type="match status" value="1"/>
</dbReference>
<accession>A0A4Z0GT72</accession>
<dbReference type="RefSeq" id="WP_135347064.1">
    <property type="nucleotide sequence ID" value="NZ_SRJD01000001.1"/>
</dbReference>
<sequence>MILSGKNVLVTGGSRGLGRAVAETLATSGAAVIINYAHHEGDAVKTAEDIRKKGGRAYVVHADVTDEHSVNQLSEKIIDLGIGTVDILVNNATGPQPEKNIEECSWQDYLDQLVFTVKAPLLLTKMLFQAMKEKHWGRIINIGSEVVQLGSGGFSNYVTAKSAMIGMTRSWATELGPFGITVNLVNPGFIPVERHQGTGAAVLESYSAGVPLGHMGKPQDIGEMVTFLASERAKFITGQSISVNGGNTFGI</sequence>
<evidence type="ECO:0000313" key="3">
    <source>
        <dbReference type="EMBL" id="TGB00419.1"/>
    </source>
</evidence>
<dbReference type="PANTHER" id="PTHR42879:SF6">
    <property type="entry name" value="NADPH-DEPENDENT REDUCTASE BACG"/>
    <property type="match status" value="1"/>
</dbReference>
<gene>
    <name evidence="3" type="ORF">E4665_01715</name>
</gene>
<dbReference type="GO" id="GO:0032787">
    <property type="term" value="P:monocarboxylic acid metabolic process"/>
    <property type="evidence" value="ECO:0007669"/>
    <property type="project" value="UniProtKB-ARBA"/>
</dbReference>
<comment type="caution">
    <text evidence="3">The sequence shown here is derived from an EMBL/GenBank/DDBJ whole genome shotgun (WGS) entry which is preliminary data.</text>
</comment>
<keyword evidence="2" id="KW-0560">Oxidoreductase</keyword>
<dbReference type="EMBL" id="SRJD01000001">
    <property type="protein sequence ID" value="TGB00419.1"/>
    <property type="molecule type" value="Genomic_DNA"/>
</dbReference>
<dbReference type="SUPFAM" id="SSF51735">
    <property type="entry name" value="NAD(P)-binding Rossmann-fold domains"/>
    <property type="match status" value="1"/>
</dbReference>
<evidence type="ECO:0000313" key="4">
    <source>
        <dbReference type="Proteomes" id="UP000298347"/>
    </source>
</evidence>
<dbReference type="InterPro" id="IPR020904">
    <property type="entry name" value="Sc_DH/Rdtase_CS"/>
</dbReference>
<name>A0A4Z0GT72_9BACL</name>
<dbReference type="Proteomes" id="UP000298347">
    <property type="component" value="Unassembled WGS sequence"/>
</dbReference>
<protein>
    <submittedName>
        <fullName evidence="3">SDR family oxidoreductase</fullName>
    </submittedName>
</protein>
<dbReference type="GO" id="GO:0016491">
    <property type="term" value="F:oxidoreductase activity"/>
    <property type="evidence" value="ECO:0007669"/>
    <property type="project" value="UniProtKB-KW"/>
</dbReference>